<dbReference type="InterPro" id="IPR007507">
    <property type="entry name" value="Glycos_transf_N"/>
</dbReference>
<gene>
    <name evidence="11" type="ORF">G3M70_07465</name>
</gene>
<dbReference type="GO" id="GO:0005886">
    <property type="term" value="C:plasma membrane"/>
    <property type="evidence" value="ECO:0007669"/>
    <property type="project" value="UniProtKB-SubCell"/>
</dbReference>
<evidence type="ECO:0000256" key="6">
    <source>
        <dbReference type="ARBA" id="ARBA00049183"/>
    </source>
</evidence>
<evidence type="ECO:0000256" key="3">
    <source>
        <dbReference type="ARBA" id="ARBA00019077"/>
    </source>
</evidence>
<name>A0A7T0BWG2_9BACT</name>
<feature type="site" description="Transition state stabilizer" evidence="8">
    <location>
        <position position="206"/>
    </location>
</feature>
<evidence type="ECO:0000256" key="1">
    <source>
        <dbReference type="ARBA" id="ARBA00004713"/>
    </source>
</evidence>
<dbReference type="Pfam" id="PF04413">
    <property type="entry name" value="Glycos_transf_N"/>
    <property type="match status" value="1"/>
</dbReference>
<evidence type="ECO:0000256" key="4">
    <source>
        <dbReference type="ARBA" id="ARBA00022679"/>
    </source>
</evidence>
<dbReference type="UniPathway" id="UPA00958"/>
<keyword evidence="4 9" id="KW-0808">Transferase</keyword>
<dbReference type="GO" id="GO:0043842">
    <property type="term" value="F:Kdo transferase activity"/>
    <property type="evidence" value="ECO:0007669"/>
    <property type="project" value="UniProtKB-EC"/>
</dbReference>
<keyword evidence="9" id="KW-0472">Membrane</keyword>
<comment type="catalytic activity">
    <reaction evidence="6 9">
        <text>lipid IVA (E. coli) + CMP-3-deoxy-beta-D-manno-octulosonate = alpha-Kdo-(2-&gt;6)-lipid IVA (E. coli) + CMP + H(+)</text>
        <dbReference type="Rhea" id="RHEA:28066"/>
        <dbReference type="ChEBI" id="CHEBI:15378"/>
        <dbReference type="ChEBI" id="CHEBI:58603"/>
        <dbReference type="ChEBI" id="CHEBI:60364"/>
        <dbReference type="ChEBI" id="CHEBI:60377"/>
        <dbReference type="ChEBI" id="CHEBI:85987"/>
        <dbReference type="EC" id="2.4.99.12"/>
    </reaction>
</comment>
<feature type="transmembrane region" description="Helical" evidence="9">
    <location>
        <begin position="6"/>
        <end position="26"/>
    </location>
</feature>
<evidence type="ECO:0000259" key="10">
    <source>
        <dbReference type="Pfam" id="PF04413"/>
    </source>
</evidence>
<keyword evidence="9" id="KW-1003">Cell membrane</keyword>
<dbReference type="GO" id="GO:0009245">
    <property type="term" value="P:lipid A biosynthetic process"/>
    <property type="evidence" value="ECO:0007669"/>
    <property type="project" value="TreeGrafter"/>
</dbReference>
<feature type="active site" description="Proton acceptor" evidence="7">
    <location>
        <position position="60"/>
    </location>
</feature>
<dbReference type="InterPro" id="IPR038107">
    <property type="entry name" value="Glycos_transf_N_sf"/>
</dbReference>
<evidence type="ECO:0000313" key="12">
    <source>
        <dbReference type="Proteomes" id="UP000594688"/>
    </source>
</evidence>
<evidence type="ECO:0000256" key="9">
    <source>
        <dbReference type="RuleBase" id="RU365103"/>
    </source>
</evidence>
<accession>A0A7T0BWG2</accession>
<dbReference type="InterPro" id="IPR039901">
    <property type="entry name" value="Kdotransferase"/>
</dbReference>
<sequence>MDVLYHTIITTVMLLASPFFLIRAIISGTFRREMIERLGGWRSFHPPDDPVWIHAASVGEVKLALTLIDQLKHTLPERPVLLSTFTPTGLAVARKANVCPSFMMPPDSPLFLNPLMERLQPAALVLIEAELWPGLLRTCHKQGIPMVLLNGRMSEGSMIRYQKLNPLFSWIAEGVHFFAMRTEADARRVKKLGLADCRIGVTGNMKYDAVMPPHTNGDRPSPGLIVFGSTRPGDEDAALKAIERLKPDYPEIRYVIAPRHMDRIDEVETMIQSRGLECVRHSRMKEQRNFSPFIILVDQLGVLNDYYSMGRAAFVGGGFKPEYGGQNILEPALCGIPVLFGPHMQNFEEEAKLLEESGGGLVLKTQTDLYPMLKFLLDNPEECEQLGRQAAAAVIAERGAVERNVEIIRESLKFAPSNL</sequence>
<proteinExistence type="inferred from homology"/>
<keyword evidence="9" id="KW-1133">Transmembrane helix</keyword>
<dbReference type="Proteomes" id="UP000594688">
    <property type="component" value="Chromosome"/>
</dbReference>
<dbReference type="Gene3D" id="3.40.50.11720">
    <property type="entry name" value="3-Deoxy-D-manno-octulosonic-acid transferase, N-terminal domain"/>
    <property type="match status" value="1"/>
</dbReference>
<evidence type="ECO:0000256" key="8">
    <source>
        <dbReference type="PIRSR" id="PIRSR639901-2"/>
    </source>
</evidence>
<dbReference type="CDD" id="cd01635">
    <property type="entry name" value="Glycosyltransferase_GTB-type"/>
    <property type="match status" value="1"/>
</dbReference>
<comment type="similarity">
    <text evidence="9">Belongs to the glycosyltransferase group 1 family.</text>
</comment>
<evidence type="ECO:0000256" key="5">
    <source>
        <dbReference type="ARBA" id="ARBA00031445"/>
    </source>
</evidence>
<feature type="domain" description="3-deoxy-D-manno-octulosonic-acid transferase N-terminal" evidence="10">
    <location>
        <begin position="36"/>
        <end position="209"/>
    </location>
</feature>
<keyword evidence="9" id="KW-0448">Lipopolysaccharide biosynthesis</keyword>
<feature type="site" description="Transition state stabilizer" evidence="8">
    <location>
        <position position="128"/>
    </location>
</feature>
<dbReference type="EMBL" id="CP048685">
    <property type="protein sequence ID" value="QPJ61732.1"/>
    <property type="molecule type" value="Genomic_DNA"/>
</dbReference>
<reference evidence="11 12" key="1">
    <citation type="submission" date="2020-02" db="EMBL/GenBank/DDBJ databases">
        <title>Genomic and physiological characterization of two novel Nitrospinaceae genera.</title>
        <authorList>
            <person name="Mueller A.J."/>
            <person name="Jung M.-Y."/>
            <person name="Strachan C.R."/>
            <person name="Herbold C.W."/>
            <person name="Kirkegaard R.H."/>
            <person name="Daims H."/>
        </authorList>
    </citation>
    <scope>NUCLEOTIDE SEQUENCE [LARGE SCALE GENOMIC DNA]</scope>
    <source>
        <strain evidence="11">EB</strain>
    </source>
</reference>
<dbReference type="KEGG" id="nli:G3M70_07465"/>
<evidence type="ECO:0000256" key="2">
    <source>
        <dbReference type="ARBA" id="ARBA00012621"/>
    </source>
</evidence>
<dbReference type="Gene3D" id="3.40.50.2000">
    <property type="entry name" value="Glycogen Phosphorylase B"/>
    <property type="match status" value="1"/>
</dbReference>
<dbReference type="SUPFAM" id="SSF53756">
    <property type="entry name" value="UDP-Glycosyltransferase/glycogen phosphorylase"/>
    <property type="match status" value="1"/>
</dbReference>
<comment type="function">
    <text evidence="9">Involved in lipopolysaccharide (LPS) biosynthesis. Catalyzes the transfer of 3-deoxy-D-manno-octulosonate (Kdo) residue(s) from CMP-Kdo to lipid IV(A), the tetraacyldisaccharide-1,4'-bisphosphate precursor of lipid A.</text>
</comment>
<comment type="pathway">
    <text evidence="1 9">Bacterial outer membrane biogenesis; LPS core biosynthesis.</text>
</comment>
<protein>
    <recommendedName>
        <fullName evidence="3 9">3-deoxy-D-manno-octulosonic acid transferase</fullName>
        <shortName evidence="9">Kdo transferase</shortName>
        <ecNumber evidence="2 9">2.4.99.12</ecNumber>
    </recommendedName>
    <alternativeName>
        <fullName evidence="5 9">Lipid IV(A) 3-deoxy-D-manno-octulosonic acid transferase</fullName>
    </alternativeName>
</protein>
<organism evidence="11 12">
    <name type="scientific">Candidatus Nitronauta litoralis</name>
    <dbReference type="NCBI Taxonomy" id="2705533"/>
    <lineage>
        <taxon>Bacteria</taxon>
        <taxon>Pseudomonadati</taxon>
        <taxon>Nitrospinota/Tectimicrobiota group</taxon>
        <taxon>Nitrospinota</taxon>
        <taxon>Nitrospinia</taxon>
        <taxon>Nitrospinales</taxon>
        <taxon>Nitrospinaceae</taxon>
        <taxon>Candidatus Nitronauta</taxon>
    </lineage>
</organism>
<evidence type="ECO:0000256" key="7">
    <source>
        <dbReference type="PIRSR" id="PIRSR639901-1"/>
    </source>
</evidence>
<comment type="subcellular location">
    <subcellularLocation>
        <location evidence="9">Cell membrane</location>
    </subcellularLocation>
</comment>
<evidence type="ECO:0000313" key="11">
    <source>
        <dbReference type="EMBL" id="QPJ61732.1"/>
    </source>
</evidence>
<dbReference type="GO" id="GO:0009244">
    <property type="term" value="P:lipopolysaccharide core region biosynthetic process"/>
    <property type="evidence" value="ECO:0007669"/>
    <property type="project" value="UniProtKB-UniRule"/>
</dbReference>
<keyword evidence="9" id="KW-0812">Transmembrane</keyword>
<dbReference type="EC" id="2.4.99.12" evidence="2 9"/>
<dbReference type="AlphaFoldDB" id="A0A7T0BWG2"/>
<dbReference type="PANTHER" id="PTHR42755:SF1">
    <property type="entry name" value="3-DEOXY-D-MANNO-OCTULOSONIC ACID TRANSFERASE, MITOCHONDRIAL-RELATED"/>
    <property type="match status" value="1"/>
</dbReference>
<dbReference type="PANTHER" id="PTHR42755">
    <property type="entry name" value="3-DEOXY-MANNO-OCTULOSONATE CYTIDYLYLTRANSFERASE"/>
    <property type="match status" value="1"/>
</dbReference>